<gene>
    <name evidence="2" type="ORF">IMG5_151000</name>
</gene>
<dbReference type="EMBL" id="GL984120">
    <property type="protein sequence ID" value="EGR29675.1"/>
    <property type="molecule type" value="Genomic_DNA"/>
</dbReference>
<dbReference type="RefSeq" id="XP_004030911.1">
    <property type="nucleotide sequence ID" value="XM_004030863.1"/>
</dbReference>
<accession>G0QYN0</accession>
<proteinExistence type="predicted"/>
<organism evidence="2 3">
    <name type="scientific">Ichthyophthirius multifiliis</name>
    <name type="common">White spot disease agent</name>
    <name type="synonym">Ich</name>
    <dbReference type="NCBI Taxonomy" id="5932"/>
    <lineage>
        <taxon>Eukaryota</taxon>
        <taxon>Sar</taxon>
        <taxon>Alveolata</taxon>
        <taxon>Ciliophora</taxon>
        <taxon>Intramacronucleata</taxon>
        <taxon>Oligohymenophorea</taxon>
        <taxon>Hymenostomatida</taxon>
        <taxon>Ophryoglenina</taxon>
        <taxon>Ichthyophthirius</taxon>
    </lineage>
</organism>
<dbReference type="AlphaFoldDB" id="G0QYN0"/>
<evidence type="ECO:0000313" key="3">
    <source>
        <dbReference type="Proteomes" id="UP000008983"/>
    </source>
</evidence>
<dbReference type="InterPro" id="IPR000719">
    <property type="entry name" value="Prot_kinase_dom"/>
</dbReference>
<evidence type="ECO:0000259" key="1">
    <source>
        <dbReference type="PROSITE" id="PS50011"/>
    </source>
</evidence>
<keyword evidence="3" id="KW-1185">Reference proteome</keyword>
<dbReference type="SUPFAM" id="SSF56112">
    <property type="entry name" value="Protein kinase-like (PK-like)"/>
    <property type="match status" value="1"/>
</dbReference>
<sequence length="402" mass="47124">FTQLTSNILKQKISNIYKSTFQFYIGNWFQAFAYSVKYIYKNVSDLTILYQIPEENYNLQTLESLIQNRKKSNQPFSENEILNFIYEIAEFLYLGSCQTSEYLDINTSNIYINQQEQHLIKYNISNCGLGFKTLNKQCRNYNCPSDTFYTCKVSERTLHQGLRSIIFILGMISLQMATLQNPQVYYNFEGKSIREDSILKKLDEIKKQKIFSENFIQLLNQMLQIKEERRIFLNSLFSEENIKLFKREKQFSSIKINENYYKFVGMVDKQKKPNGNAELVYGNFSVYNGLLKEGKKDGKGIVLHENNQFFFFSEWQNDDCNNEGILYFKNPQNVIYVGNIQVQEGSYLQNGMGCLIYNSAYILQHGASSPIFFEGEFKEGQKKKELNFTKMGINTLVILKMV</sequence>
<evidence type="ECO:0000313" key="2">
    <source>
        <dbReference type="EMBL" id="EGR29675.1"/>
    </source>
</evidence>
<name>G0QYN0_ICHMU</name>
<dbReference type="SUPFAM" id="SSF82185">
    <property type="entry name" value="Histone H3 K4-specific methyltransferase SET7/9 N-terminal domain"/>
    <property type="match status" value="1"/>
</dbReference>
<dbReference type="InterPro" id="IPR011009">
    <property type="entry name" value="Kinase-like_dom_sf"/>
</dbReference>
<dbReference type="GO" id="GO:0004672">
    <property type="term" value="F:protein kinase activity"/>
    <property type="evidence" value="ECO:0007669"/>
    <property type="project" value="InterPro"/>
</dbReference>
<dbReference type="PROSITE" id="PS50011">
    <property type="entry name" value="PROTEIN_KINASE_DOM"/>
    <property type="match status" value="1"/>
</dbReference>
<dbReference type="OMA" id="ENDAISH"/>
<dbReference type="Gene3D" id="1.10.510.10">
    <property type="entry name" value="Transferase(Phosphotransferase) domain 1"/>
    <property type="match status" value="1"/>
</dbReference>
<feature type="non-terminal residue" evidence="2">
    <location>
        <position position="1"/>
    </location>
</feature>
<feature type="domain" description="Protein kinase" evidence="1">
    <location>
        <begin position="1"/>
        <end position="242"/>
    </location>
</feature>
<dbReference type="Proteomes" id="UP000008983">
    <property type="component" value="Unassembled WGS sequence"/>
</dbReference>
<dbReference type="InParanoid" id="G0QYN0"/>
<dbReference type="GeneID" id="14905783"/>
<dbReference type="GO" id="GO:0005524">
    <property type="term" value="F:ATP binding"/>
    <property type="evidence" value="ECO:0007669"/>
    <property type="project" value="InterPro"/>
</dbReference>
<protein>
    <recommendedName>
        <fullName evidence="1">Protein kinase domain-containing protein</fullName>
    </recommendedName>
</protein>
<reference evidence="2 3" key="1">
    <citation type="submission" date="2011-07" db="EMBL/GenBank/DDBJ databases">
        <authorList>
            <person name="Coyne R."/>
            <person name="Brami D."/>
            <person name="Johnson J."/>
            <person name="Hostetler J."/>
            <person name="Hannick L."/>
            <person name="Clark T."/>
            <person name="Cassidy-Hanley D."/>
            <person name="Inman J."/>
        </authorList>
    </citation>
    <scope>NUCLEOTIDE SEQUENCE [LARGE SCALE GENOMIC DNA]</scope>
    <source>
        <strain evidence="2 3">G5</strain>
    </source>
</reference>